<dbReference type="EMBL" id="GL945474">
    <property type="protein sequence ID" value="EGO05080.1"/>
    <property type="molecule type" value="Genomic_DNA"/>
</dbReference>
<gene>
    <name evidence="1" type="ORF">SERLA73DRAFT_128856</name>
</gene>
<sequence>MGSNDDSMGEEDREESEEASMFCRCRAALLLCLQRLSLTLIGPQIVEQSAALVANNQLNKTIPQPYHTCILTGHRWVLELLSSHSDCICAELGVRRHLFLRLVDLLKRYQYVDSRH</sequence>
<organism evidence="2">
    <name type="scientific">Serpula lacrymans var. lacrymans (strain S7.3)</name>
    <name type="common">Dry rot fungus</name>
    <dbReference type="NCBI Taxonomy" id="936435"/>
    <lineage>
        <taxon>Eukaryota</taxon>
        <taxon>Fungi</taxon>
        <taxon>Dikarya</taxon>
        <taxon>Basidiomycota</taxon>
        <taxon>Agaricomycotina</taxon>
        <taxon>Agaricomycetes</taxon>
        <taxon>Agaricomycetidae</taxon>
        <taxon>Boletales</taxon>
        <taxon>Coniophorineae</taxon>
        <taxon>Serpulaceae</taxon>
        <taxon>Serpula</taxon>
    </lineage>
</organism>
<dbReference type="eggNOG" id="ENOG502T1FG">
    <property type="taxonomic scope" value="Eukaryota"/>
</dbReference>
<protein>
    <submittedName>
        <fullName evidence="1">Uncharacterized protein</fullName>
    </submittedName>
</protein>
<dbReference type="InParanoid" id="F8PHY4"/>
<dbReference type="HOGENOM" id="CLU_148201_0_0_1"/>
<evidence type="ECO:0000313" key="1">
    <source>
        <dbReference type="EMBL" id="EGO05080.1"/>
    </source>
</evidence>
<dbReference type="Proteomes" id="UP000008063">
    <property type="component" value="Unassembled WGS sequence"/>
</dbReference>
<keyword evidence="2" id="KW-1185">Reference proteome</keyword>
<evidence type="ECO:0000313" key="2">
    <source>
        <dbReference type="Proteomes" id="UP000008063"/>
    </source>
</evidence>
<accession>F8PHY4</accession>
<feature type="non-terminal residue" evidence="1">
    <location>
        <position position="116"/>
    </location>
</feature>
<proteinExistence type="predicted"/>
<reference evidence="2" key="1">
    <citation type="journal article" date="2011" name="Science">
        <title>The plant cell wall-decomposing machinery underlies the functional diversity of forest fungi.</title>
        <authorList>
            <person name="Eastwood D.C."/>
            <person name="Floudas D."/>
            <person name="Binder M."/>
            <person name="Majcherczyk A."/>
            <person name="Schneider P."/>
            <person name="Aerts A."/>
            <person name="Asiegbu F.O."/>
            <person name="Baker S.E."/>
            <person name="Barry K."/>
            <person name="Bendiksby M."/>
            <person name="Blumentritt M."/>
            <person name="Coutinho P.M."/>
            <person name="Cullen D."/>
            <person name="de Vries R.P."/>
            <person name="Gathman A."/>
            <person name="Goodell B."/>
            <person name="Henrissat B."/>
            <person name="Ihrmark K."/>
            <person name="Kauserud H."/>
            <person name="Kohler A."/>
            <person name="LaButti K."/>
            <person name="Lapidus A."/>
            <person name="Lavin J.L."/>
            <person name="Lee Y.-H."/>
            <person name="Lindquist E."/>
            <person name="Lilly W."/>
            <person name="Lucas S."/>
            <person name="Morin E."/>
            <person name="Murat C."/>
            <person name="Oguiza J.A."/>
            <person name="Park J."/>
            <person name="Pisabarro A.G."/>
            <person name="Riley R."/>
            <person name="Rosling A."/>
            <person name="Salamov A."/>
            <person name="Schmidt O."/>
            <person name="Schmutz J."/>
            <person name="Skrede I."/>
            <person name="Stenlid J."/>
            <person name="Wiebenga A."/>
            <person name="Xie X."/>
            <person name="Kuees U."/>
            <person name="Hibbett D.S."/>
            <person name="Hoffmeister D."/>
            <person name="Hoegberg N."/>
            <person name="Martin F."/>
            <person name="Grigoriev I.V."/>
            <person name="Watkinson S.C."/>
        </authorList>
    </citation>
    <scope>NUCLEOTIDE SEQUENCE [LARGE SCALE GENOMIC DNA]</scope>
    <source>
        <strain evidence="2">strain S7.3</strain>
    </source>
</reference>
<dbReference type="AlphaFoldDB" id="F8PHY4"/>
<name>F8PHY4_SERL3</name>